<comment type="caution">
    <text evidence="1">The sequence shown here is derived from an EMBL/GenBank/DDBJ whole genome shotgun (WGS) entry which is preliminary data.</text>
</comment>
<proteinExistence type="predicted"/>
<dbReference type="AlphaFoldDB" id="A0A1G1ZNG3"/>
<dbReference type="Proteomes" id="UP000177942">
    <property type="component" value="Unassembled WGS sequence"/>
</dbReference>
<dbReference type="STRING" id="1798407.A3A16_02930"/>
<evidence type="ECO:0008006" key="3">
    <source>
        <dbReference type="Google" id="ProtNLM"/>
    </source>
</evidence>
<dbReference type="Pfam" id="PF13366">
    <property type="entry name" value="PDDEXK_3"/>
    <property type="match status" value="1"/>
</dbReference>
<reference evidence="1 2" key="1">
    <citation type="journal article" date="2016" name="Nat. Commun.">
        <title>Thousands of microbial genomes shed light on interconnected biogeochemical processes in an aquifer system.</title>
        <authorList>
            <person name="Anantharaman K."/>
            <person name="Brown C.T."/>
            <person name="Hug L.A."/>
            <person name="Sharon I."/>
            <person name="Castelle C.J."/>
            <person name="Probst A.J."/>
            <person name="Thomas B.C."/>
            <person name="Singh A."/>
            <person name="Wilkins M.J."/>
            <person name="Karaoz U."/>
            <person name="Brodie E.L."/>
            <person name="Williams K.H."/>
            <person name="Hubbard S.S."/>
            <person name="Banfield J.F."/>
        </authorList>
    </citation>
    <scope>NUCLEOTIDE SEQUENCE [LARGE SCALE GENOMIC DNA]</scope>
</reference>
<evidence type="ECO:0000313" key="2">
    <source>
        <dbReference type="Proteomes" id="UP000177942"/>
    </source>
</evidence>
<evidence type="ECO:0000313" key="1">
    <source>
        <dbReference type="EMBL" id="OGY65377.1"/>
    </source>
</evidence>
<gene>
    <name evidence="1" type="ORF">A3A16_02930</name>
</gene>
<organism evidence="1 2">
    <name type="scientific">Candidatus Harrisonbacteria bacterium RIFCSPLOWO2_01_FULL_44_18</name>
    <dbReference type="NCBI Taxonomy" id="1798407"/>
    <lineage>
        <taxon>Bacteria</taxon>
        <taxon>Candidatus Harrisoniibacteriota</taxon>
    </lineage>
</organism>
<dbReference type="InterPro" id="IPR026350">
    <property type="entry name" value="GxxExxY"/>
</dbReference>
<accession>A0A1G1ZNG3</accession>
<protein>
    <recommendedName>
        <fullName evidence="3">GxxExxY protein</fullName>
    </recommendedName>
</protein>
<sequence length="129" mass="14873">MANKDAVLIYPELSYKIIGAAFKVNNNLDWGHKEITYQGALALEFDNLGLKFEREKFVNIRYDDCSIGREFLDFVVDGKIVVELKVTPKFGYVHINQVVSYLKNSNLQLAILIYFTKEGVCYRRILNSN</sequence>
<dbReference type="NCBIfam" id="TIGR04256">
    <property type="entry name" value="GxxExxY"/>
    <property type="match status" value="1"/>
</dbReference>
<dbReference type="EMBL" id="MHJJ01000011">
    <property type="protein sequence ID" value="OGY65377.1"/>
    <property type="molecule type" value="Genomic_DNA"/>
</dbReference>
<name>A0A1G1ZNG3_9BACT</name>